<protein>
    <submittedName>
        <fullName evidence="2">Uncharacterized protein</fullName>
    </submittedName>
</protein>
<dbReference type="Proteomes" id="UP001465717">
    <property type="component" value="Unassembled WGS sequence"/>
</dbReference>
<gene>
    <name evidence="2" type="ORF">AAAT87_10540</name>
</gene>
<comment type="caution">
    <text evidence="2">The sequence shown here is derived from an EMBL/GenBank/DDBJ whole genome shotgun (WGS) entry which is preliminary data.</text>
</comment>
<sequence length="253" mass="29652">MGSFIFLILPFIILYYIVTRGRKEGKEEEAEQYIEDESYERESIENEVYESESQRKERERQERYDEYVEKCLLLDAESGFRKMNEYNVLTAEQERWYDDYVETFCGIGKTNTKYKLTSLIKKGDEAAKFFRLALEIGDAQNAMIACKRDWGYYGHDNIDKKEEAINELIEWSREHNSIYGISFPVSGLKGLSIVYFECDGFAFACYIAASKNITALKDINKNYPRIPNNCQPLTVEDILPRLEAKLMEKYSFS</sequence>
<proteinExistence type="predicted"/>
<reference evidence="2 3" key="1">
    <citation type="submission" date="2024-04" db="EMBL/GenBank/DDBJ databases">
        <title>Human intestinal bacterial collection.</title>
        <authorList>
            <person name="Pauvert C."/>
            <person name="Hitch T.C.A."/>
            <person name="Clavel T."/>
        </authorList>
    </citation>
    <scope>NUCLEOTIDE SEQUENCE [LARGE SCALE GENOMIC DNA]</scope>
    <source>
        <strain evidence="2 3">CLA-AA-H174</strain>
    </source>
</reference>
<name>A0ABV1G011_9BACT</name>
<evidence type="ECO:0000313" key="2">
    <source>
        <dbReference type="EMBL" id="MEQ2508710.1"/>
    </source>
</evidence>
<feature type="coiled-coil region" evidence="1">
    <location>
        <begin position="27"/>
        <end position="61"/>
    </location>
</feature>
<organism evidence="2 3">
    <name type="scientific">Segatella sinensis</name>
    <dbReference type="NCBI Taxonomy" id="3085167"/>
    <lineage>
        <taxon>Bacteria</taxon>
        <taxon>Pseudomonadati</taxon>
        <taxon>Bacteroidota</taxon>
        <taxon>Bacteroidia</taxon>
        <taxon>Bacteroidales</taxon>
        <taxon>Prevotellaceae</taxon>
        <taxon>Segatella</taxon>
    </lineage>
</organism>
<evidence type="ECO:0000256" key="1">
    <source>
        <dbReference type="SAM" id="Coils"/>
    </source>
</evidence>
<evidence type="ECO:0000313" key="3">
    <source>
        <dbReference type="Proteomes" id="UP001465717"/>
    </source>
</evidence>
<dbReference type="RefSeq" id="WP_349226376.1">
    <property type="nucleotide sequence ID" value="NZ_JBBNFG020000005.1"/>
</dbReference>
<keyword evidence="1" id="KW-0175">Coiled coil</keyword>
<dbReference type="EMBL" id="JBBNGE010000037">
    <property type="protein sequence ID" value="MEQ2508710.1"/>
    <property type="molecule type" value="Genomic_DNA"/>
</dbReference>
<accession>A0ABV1G011</accession>
<keyword evidence="3" id="KW-1185">Reference proteome</keyword>